<reference evidence="2 3" key="2">
    <citation type="journal article" date="2012" name="Int. J. Syst. Evol. Microbiol.">
        <title>Magnetococcus marinus gen. nov., sp. nov., a marine, magnetotactic bacterium that represents a novel lineage (Magnetococcaceae fam. nov.; Magnetococcales ord. nov.) at the base of the Alphaproteobacteria.</title>
        <authorList>
            <person name="Bazylinski D.A."/>
            <person name="Williams T.J."/>
            <person name="Lefevre C.T."/>
            <person name="Berg R.J."/>
            <person name="Zhang C.L."/>
            <person name="Bowser S.S."/>
            <person name="Dean A.J."/>
            <person name="Beveridge T.J."/>
        </authorList>
    </citation>
    <scope>NUCLEOTIDE SEQUENCE [LARGE SCALE GENOMIC DNA]</scope>
    <source>
        <strain evidence="3">ATCC BAA-1437 / JCM 17883 / MC-1</strain>
    </source>
</reference>
<dbReference type="KEGG" id="mgm:Mmc1_3288"/>
<dbReference type="HOGENOM" id="CLU_084682_2_1_5"/>
<name>A0LCT5_MAGMM</name>
<dbReference type="Pfam" id="PF06114">
    <property type="entry name" value="Peptidase_M78"/>
    <property type="match status" value="1"/>
</dbReference>
<dbReference type="EMBL" id="CP000471">
    <property type="protein sequence ID" value="ABK45778.1"/>
    <property type="molecule type" value="Genomic_DNA"/>
</dbReference>
<dbReference type="PANTHER" id="PTHR43236">
    <property type="entry name" value="ANTITOXIN HIGA1"/>
    <property type="match status" value="1"/>
</dbReference>
<dbReference type="eggNOG" id="COG2856">
    <property type="taxonomic scope" value="Bacteria"/>
</dbReference>
<evidence type="ECO:0000259" key="1">
    <source>
        <dbReference type="Pfam" id="PF06114"/>
    </source>
</evidence>
<dbReference type="Gene3D" id="1.10.10.2910">
    <property type="match status" value="1"/>
</dbReference>
<feature type="domain" description="IrrE N-terminal-like" evidence="1">
    <location>
        <begin position="72"/>
        <end position="161"/>
    </location>
</feature>
<dbReference type="InterPro" id="IPR010359">
    <property type="entry name" value="IrrE_HExxH"/>
</dbReference>
<protein>
    <recommendedName>
        <fullName evidence="1">IrrE N-terminal-like domain-containing protein</fullName>
    </recommendedName>
</protein>
<proteinExistence type="predicted"/>
<dbReference type="STRING" id="156889.Mmc1_3288"/>
<dbReference type="Proteomes" id="UP000002586">
    <property type="component" value="Chromosome"/>
</dbReference>
<reference evidence="3" key="1">
    <citation type="journal article" date="2009" name="Appl. Environ. Microbiol.">
        <title>Complete genome sequence of the chemolithoautotrophic marine magnetotactic coccus strain MC-1.</title>
        <authorList>
            <person name="Schubbe S."/>
            <person name="Williams T.J."/>
            <person name="Xie G."/>
            <person name="Kiss H.E."/>
            <person name="Brettin T.S."/>
            <person name="Martinez D."/>
            <person name="Ross C.A."/>
            <person name="Schuler D."/>
            <person name="Cox B.L."/>
            <person name="Nealson K.H."/>
            <person name="Bazylinski D.A."/>
        </authorList>
    </citation>
    <scope>NUCLEOTIDE SEQUENCE [LARGE SCALE GENOMIC DNA]</scope>
    <source>
        <strain evidence="3">ATCC BAA-1437 / JCM 17883 / MC-1</strain>
    </source>
</reference>
<dbReference type="PANTHER" id="PTHR43236:SF2">
    <property type="entry name" value="BLL0069 PROTEIN"/>
    <property type="match status" value="1"/>
</dbReference>
<sequence length="169" mass="18988">MVQPAQISKQKIEELAEQFAQVVGYQPGGDLREIIENKLGGELKYADASEWFNTEDGSIKVRARKDFTITLANFTGPLRNRFTIAHELGHYVIHSRMGEVPIEAPRKGRSVAERQADAFAAAFLMPKEQFLTFFDSMGENPDLELIAGHFRVSKSAANYRAQEFGHTID</sequence>
<accession>A0LCT5</accession>
<gene>
    <name evidence="2" type="ordered locus">Mmc1_3288</name>
</gene>
<keyword evidence="3" id="KW-1185">Reference proteome</keyword>
<organism evidence="2 3">
    <name type="scientific">Magnetococcus marinus (strain ATCC BAA-1437 / JCM 17883 / MC-1)</name>
    <dbReference type="NCBI Taxonomy" id="156889"/>
    <lineage>
        <taxon>Bacteria</taxon>
        <taxon>Pseudomonadati</taxon>
        <taxon>Pseudomonadota</taxon>
        <taxon>Magnetococcia</taxon>
        <taxon>Magnetococcales</taxon>
        <taxon>Magnetococcaceae</taxon>
        <taxon>Magnetococcus</taxon>
    </lineage>
</organism>
<dbReference type="InterPro" id="IPR052345">
    <property type="entry name" value="Rad_response_metalloprotease"/>
</dbReference>
<dbReference type="AlphaFoldDB" id="A0LCT5"/>
<evidence type="ECO:0000313" key="3">
    <source>
        <dbReference type="Proteomes" id="UP000002586"/>
    </source>
</evidence>
<evidence type="ECO:0000313" key="2">
    <source>
        <dbReference type="EMBL" id="ABK45778.1"/>
    </source>
</evidence>